<evidence type="ECO:0000313" key="2">
    <source>
        <dbReference type="EMBL" id="KAL2848325.1"/>
    </source>
</evidence>
<name>A0ABR4K7P5_9EURO</name>
<organism evidence="2 3">
    <name type="scientific">Aspergillus pseudodeflectus</name>
    <dbReference type="NCBI Taxonomy" id="176178"/>
    <lineage>
        <taxon>Eukaryota</taxon>
        <taxon>Fungi</taxon>
        <taxon>Dikarya</taxon>
        <taxon>Ascomycota</taxon>
        <taxon>Pezizomycotina</taxon>
        <taxon>Eurotiomycetes</taxon>
        <taxon>Eurotiomycetidae</taxon>
        <taxon>Eurotiales</taxon>
        <taxon>Aspergillaceae</taxon>
        <taxon>Aspergillus</taxon>
        <taxon>Aspergillus subgen. Nidulantes</taxon>
    </lineage>
</organism>
<comment type="caution">
    <text evidence="2">The sequence shown here is derived from an EMBL/GenBank/DDBJ whole genome shotgun (WGS) entry which is preliminary data.</text>
</comment>
<dbReference type="RefSeq" id="XP_070898233.1">
    <property type="nucleotide sequence ID" value="XM_071045900.1"/>
</dbReference>
<dbReference type="Proteomes" id="UP001610444">
    <property type="component" value="Unassembled WGS sequence"/>
</dbReference>
<feature type="signal peptide" evidence="1">
    <location>
        <begin position="1"/>
        <end position="24"/>
    </location>
</feature>
<protein>
    <submittedName>
        <fullName evidence="2">Uncharacterized protein</fullName>
    </submittedName>
</protein>
<feature type="chain" id="PRO_5047483652" evidence="1">
    <location>
        <begin position="25"/>
        <end position="95"/>
    </location>
</feature>
<evidence type="ECO:0000313" key="3">
    <source>
        <dbReference type="Proteomes" id="UP001610444"/>
    </source>
</evidence>
<gene>
    <name evidence="2" type="ORF">BJX68DRAFT_267767</name>
</gene>
<reference evidence="2 3" key="1">
    <citation type="submission" date="2024-07" db="EMBL/GenBank/DDBJ databases">
        <title>Section-level genome sequencing and comparative genomics of Aspergillus sections Usti and Cavernicolus.</title>
        <authorList>
            <consortium name="Lawrence Berkeley National Laboratory"/>
            <person name="Nybo J.L."/>
            <person name="Vesth T.C."/>
            <person name="Theobald S."/>
            <person name="Frisvad J.C."/>
            <person name="Larsen T.O."/>
            <person name="Kjaerboelling I."/>
            <person name="Rothschild-Mancinelli K."/>
            <person name="Lyhne E.K."/>
            <person name="Kogle M.E."/>
            <person name="Barry K."/>
            <person name="Clum A."/>
            <person name="Na H."/>
            <person name="Ledsgaard L."/>
            <person name="Lin J."/>
            <person name="Lipzen A."/>
            <person name="Kuo A."/>
            <person name="Riley R."/>
            <person name="Mondo S."/>
            <person name="LaButti K."/>
            <person name="Haridas S."/>
            <person name="Pangalinan J."/>
            <person name="Salamov A.A."/>
            <person name="Simmons B.A."/>
            <person name="Magnuson J.K."/>
            <person name="Chen J."/>
            <person name="Drula E."/>
            <person name="Henrissat B."/>
            <person name="Wiebenga A."/>
            <person name="Lubbers R.J."/>
            <person name="Gomes A.C."/>
            <person name="Macurrencykelacurrency M.R."/>
            <person name="Stajich J."/>
            <person name="Grigoriev I.V."/>
            <person name="Mortensen U.H."/>
            <person name="De vries R.P."/>
            <person name="Baker S.E."/>
            <person name="Andersen M.R."/>
        </authorList>
    </citation>
    <scope>NUCLEOTIDE SEQUENCE [LARGE SCALE GENOMIC DNA]</scope>
    <source>
        <strain evidence="2 3">CBS 756.74</strain>
    </source>
</reference>
<keyword evidence="3" id="KW-1185">Reference proteome</keyword>
<sequence>MATILSQHHLVWAWLNTFHPSGLALPSRASNESSEFNQVIQAAKKAFYLVLILEGTGSDRVTPCDLYSDSQPPIASTSLPYAGPRQAYQEGTVVH</sequence>
<dbReference type="GeneID" id="98161064"/>
<proteinExistence type="predicted"/>
<keyword evidence="1" id="KW-0732">Signal</keyword>
<dbReference type="EMBL" id="JBFXLR010000026">
    <property type="protein sequence ID" value="KAL2848325.1"/>
    <property type="molecule type" value="Genomic_DNA"/>
</dbReference>
<evidence type="ECO:0000256" key="1">
    <source>
        <dbReference type="SAM" id="SignalP"/>
    </source>
</evidence>
<accession>A0ABR4K7P5</accession>